<feature type="compositionally biased region" description="Polar residues" evidence="1">
    <location>
        <begin position="281"/>
        <end position="291"/>
    </location>
</feature>
<dbReference type="AlphaFoldDB" id="A0A1J4KLZ9"/>
<gene>
    <name evidence="2" type="ORF">TRFO_18156</name>
</gene>
<organism evidence="2 3">
    <name type="scientific">Tritrichomonas foetus</name>
    <dbReference type="NCBI Taxonomy" id="1144522"/>
    <lineage>
        <taxon>Eukaryota</taxon>
        <taxon>Metamonada</taxon>
        <taxon>Parabasalia</taxon>
        <taxon>Tritrichomonadida</taxon>
        <taxon>Tritrichomonadidae</taxon>
        <taxon>Tritrichomonas</taxon>
    </lineage>
</organism>
<dbReference type="VEuPathDB" id="TrichDB:TRFO_18156"/>
<accession>A0A1J4KLZ9</accession>
<feature type="compositionally biased region" description="Polar residues" evidence="1">
    <location>
        <begin position="258"/>
        <end position="273"/>
    </location>
</feature>
<feature type="compositionally biased region" description="Polar residues" evidence="1">
    <location>
        <begin position="300"/>
        <end position="317"/>
    </location>
</feature>
<comment type="caution">
    <text evidence="2">The sequence shown here is derived from an EMBL/GenBank/DDBJ whole genome shotgun (WGS) entry which is preliminary data.</text>
</comment>
<dbReference type="GeneID" id="94834714"/>
<dbReference type="OrthoDB" id="10589731at2759"/>
<reference evidence="2" key="1">
    <citation type="submission" date="2016-10" db="EMBL/GenBank/DDBJ databases">
        <authorList>
            <person name="Benchimol M."/>
            <person name="Almeida L.G."/>
            <person name="Vasconcelos A.T."/>
            <person name="Perreira-Neves A."/>
            <person name="Rosa I.A."/>
            <person name="Tasca T."/>
            <person name="Bogo M.R."/>
            <person name="de Souza W."/>
        </authorList>
    </citation>
    <scope>NUCLEOTIDE SEQUENCE [LARGE SCALE GENOMIC DNA]</scope>
    <source>
        <strain evidence="2">K</strain>
    </source>
</reference>
<name>A0A1J4KLZ9_9EUKA</name>
<evidence type="ECO:0000313" key="2">
    <source>
        <dbReference type="EMBL" id="OHT12162.1"/>
    </source>
</evidence>
<keyword evidence="3" id="KW-1185">Reference proteome</keyword>
<sequence>MQAEPLQANPLDDLNKELALLLKQRALAIERCEFAKAKAIDCHTDRLREQIESVKAKTNQIHSNLAFERKKEEVKMEANKALNYASDTIFQIKQEFQERLITLHQKHTDQAEQLAIEYAAELEVAATRSNPESRFLLNQAKFNAKNRNYFAAEQLYNESNQARNVVSEKRQIEVHDKYDTFKVQIEKSHEREVATCKEKESQKIITNIENFKKYIAKCKRFLVKSATDLGIQITPQDTAFLDEICMEINKFEIPQPNTPAKSASKLSGTTTPRSGRKGNATPKSLTRNTRVGISPRTLDTRFNGSIRSTSRLSTPRK</sequence>
<feature type="region of interest" description="Disordered" evidence="1">
    <location>
        <begin position="254"/>
        <end position="317"/>
    </location>
</feature>
<proteinExistence type="predicted"/>
<dbReference type="Proteomes" id="UP000179807">
    <property type="component" value="Unassembled WGS sequence"/>
</dbReference>
<dbReference type="EMBL" id="MLAK01000570">
    <property type="protein sequence ID" value="OHT12162.1"/>
    <property type="molecule type" value="Genomic_DNA"/>
</dbReference>
<evidence type="ECO:0000256" key="1">
    <source>
        <dbReference type="SAM" id="MobiDB-lite"/>
    </source>
</evidence>
<evidence type="ECO:0000313" key="3">
    <source>
        <dbReference type="Proteomes" id="UP000179807"/>
    </source>
</evidence>
<protein>
    <submittedName>
        <fullName evidence="2">Uncharacterized protein</fullName>
    </submittedName>
</protein>
<dbReference type="RefSeq" id="XP_068365298.1">
    <property type="nucleotide sequence ID" value="XM_068500010.1"/>
</dbReference>